<keyword evidence="2" id="KW-1185">Reference proteome</keyword>
<gene>
    <name evidence="1" type="ORF">ILYODFUR_002425</name>
</gene>
<protein>
    <submittedName>
        <fullName evidence="1">Uncharacterized protein</fullName>
    </submittedName>
</protein>
<evidence type="ECO:0000313" key="2">
    <source>
        <dbReference type="Proteomes" id="UP001482620"/>
    </source>
</evidence>
<name>A0ABV0VAG1_9TELE</name>
<evidence type="ECO:0000313" key="1">
    <source>
        <dbReference type="EMBL" id="MEQ2254310.1"/>
    </source>
</evidence>
<accession>A0ABV0VAG1</accession>
<dbReference type="EMBL" id="JAHRIQ010104383">
    <property type="protein sequence ID" value="MEQ2254310.1"/>
    <property type="molecule type" value="Genomic_DNA"/>
</dbReference>
<reference evidence="1 2" key="1">
    <citation type="submission" date="2021-06" db="EMBL/GenBank/DDBJ databases">
        <authorList>
            <person name="Palmer J.M."/>
        </authorList>
    </citation>
    <scope>NUCLEOTIDE SEQUENCE [LARGE SCALE GENOMIC DNA]</scope>
    <source>
        <strain evidence="2">if_2019</strain>
        <tissue evidence="1">Muscle</tissue>
    </source>
</reference>
<proteinExistence type="predicted"/>
<organism evidence="1 2">
    <name type="scientific">Ilyodon furcidens</name>
    <name type="common">goldbreast splitfin</name>
    <dbReference type="NCBI Taxonomy" id="33524"/>
    <lineage>
        <taxon>Eukaryota</taxon>
        <taxon>Metazoa</taxon>
        <taxon>Chordata</taxon>
        <taxon>Craniata</taxon>
        <taxon>Vertebrata</taxon>
        <taxon>Euteleostomi</taxon>
        <taxon>Actinopterygii</taxon>
        <taxon>Neopterygii</taxon>
        <taxon>Teleostei</taxon>
        <taxon>Neoteleostei</taxon>
        <taxon>Acanthomorphata</taxon>
        <taxon>Ovalentaria</taxon>
        <taxon>Atherinomorphae</taxon>
        <taxon>Cyprinodontiformes</taxon>
        <taxon>Goodeidae</taxon>
        <taxon>Ilyodon</taxon>
    </lineage>
</organism>
<sequence>MITFFSGPPIGRMERKAFPRPVQNPLEAPWVKRNLYQFANFSAKTTTAENCFICMSHHLPSTYVAVPGKRKITDCVSSCFNASDPQYINFSENFTKDGFQMITFEKSKLIWSVCAL</sequence>
<comment type="caution">
    <text evidence="1">The sequence shown here is derived from an EMBL/GenBank/DDBJ whole genome shotgun (WGS) entry which is preliminary data.</text>
</comment>
<dbReference type="Proteomes" id="UP001482620">
    <property type="component" value="Unassembled WGS sequence"/>
</dbReference>